<dbReference type="EMBL" id="CABPRJ010000043">
    <property type="protein sequence ID" value="VVC26727.1"/>
    <property type="molecule type" value="Genomic_DNA"/>
</dbReference>
<feature type="region of interest" description="Disordered" evidence="1">
    <location>
        <begin position="51"/>
        <end position="85"/>
    </location>
</feature>
<evidence type="ECO:0000313" key="3">
    <source>
        <dbReference type="Proteomes" id="UP000325440"/>
    </source>
</evidence>
<organism evidence="2 3">
    <name type="scientific">Cinara cedri</name>
    <dbReference type="NCBI Taxonomy" id="506608"/>
    <lineage>
        <taxon>Eukaryota</taxon>
        <taxon>Metazoa</taxon>
        <taxon>Ecdysozoa</taxon>
        <taxon>Arthropoda</taxon>
        <taxon>Hexapoda</taxon>
        <taxon>Insecta</taxon>
        <taxon>Pterygota</taxon>
        <taxon>Neoptera</taxon>
        <taxon>Paraneoptera</taxon>
        <taxon>Hemiptera</taxon>
        <taxon>Sternorrhyncha</taxon>
        <taxon>Aphidomorpha</taxon>
        <taxon>Aphidoidea</taxon>
        <taxon>Aphididae</taxon>
        <taxon>Lachninae</taxon>
        <taxon>Cinara</taxon>
    </lineage>
</organism>
<gene>
    <name evidence="2" type="ORF">CINCED_3A014664</name>
</gene>
<sequence length="112" mass="12482">MLASQETRRHQSKPRVRDNAPERGPTNQYPIHLPSAYGFSRRWVGIPLSNETHEPVRIQPQGTDYSTKPRPTTGPPFGAKSGSTPGLRRPPEIFLIILVVITTVDISEAENI</sequence>
<proteinExistence type="predicted"/>
<accession>A0A5E4M3R1</accession>
<name>A0A5E4M3R1_9HEMI</name>
<feature type="compositionally biased region" description="Polar residues" evidence="1">
    <location>
        <begin position="60"/>
        <end position="70"/>
    </location>
</feature>
<dbReference type="AlphaFoldDB" id="A0A5E4M3R1"/>
<evidence type="ECO:0000313" key="2">
    <source>
        <dbReference type="EMBL" id="VVC26727.1"/>
    </source>
</evidence>
<keyword evidence="3" id="KW-1185">Reference proteome</keyword>
<reference evidence="2 3" key="1">
    <citation type="submission" date="2019-08" db="EMBL/GenBank/DDBJ databases">
        <authorList>
            <person name="Alioto T."/>
            <person name="Alioto T."/>
            <person name="Gomez Garrido J."/>
        </authorList>
    </citation>
    <scope>NUCLEOTIDE SEQUENCE [LARGE SCALE GENOMIC DNA]</scope>
</reference>
<feature type="region of interest" description="Disordered" evidence="1">
    <location>
        <begin position="1"/>
        <end position="33"/>
    </location>
</feature>
<protein>
    <submittedName>
        <fullName evidence="2">Uncharacterized protein</fullName>
    </submittedName>
</protein>
<dbReference type="Proteomes" id="UP000325440">
    <property type="component" value="Unassembled WGS sequence"/>
</dbReference>
<evidence type="ECO:0000256" key="1">
    <source>
        <dbReference type="SAM" id="MobiDB-lite"/>
    </source>
</evidence>